<dbReference type="EMBL" id="LR134343">
    <property type="protein sequence ID" value="VEG13642.1"/>
    <property type="molecule type" value="Genomic_DNA"/>
</dbReference>
<dbReference type="AlphaFoldDB" id="A0A448GY03"/>
<name>A0A448GY03_9GAMM</name>
<evidence type="ECO:0000313" key="2">
    <source>
        <dbReference type="Proteomes" id="UP000274100"/>
    </source>
</evidence>
<dbReference type="Proteomes" id="UP000274100">
    <property type="component" value="Chromosome"/>
</dbReference>
<reference evidence="1 2" key="1">
    <citation type="submission" date="2018-12" db="EMBL/GenBank/DDBJ databases">
        <authorList>
            <consortium name="Pathogen Informatics"/>
        </authorList>
    </citation>
    <scope>NUCLEOTIDE SEQUENCE [LARGE SCALE GENOMIC DNA]</scope>
    <source>
        <strain evidence="1 2">NCTC10297</strain>
    </source>
</reference>
<sequence length="58" mass="6963">MRNYKNWLAWYHLTSLINWQENADIWAKINDGSLADLIMKEVELLYDNIVKNNIKIEP</sequence>
<evidence type="ECO:0000313" key="1">
    <source>
        <dbReference type="EMBL" id="VEG13642.1"/>
    </source>
</evidence>
<dbReference type="RefSeq" id="WP_170161435.1">
    <property type="nucleotide sequence ID" value="NZ_LR134343.1"/>
</dbReference>
<protein>
    <submittedName>
        <fullName evidence="1">Uncharacterized protein</fullName>
    </submittedName>
</protein>
<organism evidence="1 2">
    <name type="scientific">Moraxella cuniculi</name>
    <dbReference type="NCBI Taxonomy" id="34061"/>
    <lineage>
        <taxon>Bacteria</taxon>
        <taxon>Pseudomonadati</taxon>
        <taxon>Pseudomonadota</taxon>
        <taxon>Gammaproteobacteria</taxon>
        <taxon>Moraxellales</taxon>
        <taxon>Moraxellaceae</taxon>
        <taxon>Moraxella</taxon>
    </lineage>
</organism>
<gene>
    <name evidence="1" type="ORF">NCTC10297_01610</name>
</gene>
<proteinExistence type="predicted"/>
<accession>A0A448GY03</accession>
<dbReference type="KEGG" id="mcun:NCTC10297_01610"/>